<protein>
    <submittedName>
        <fullName evidence="9">MotA/TolQ/ExbB proton channel family protein</fullName>
    </submittedName>
</protein>
<keyword evidence="5 7" id="KW-0472">Membrane</keyword>
<comment type="subcellular location">
    <subcellularLocation>
        <location evidence="1">Cell membrane</location>
        <topology evidence="1">Multi-pass membrane protein</topology>
    </subcellularLocation>
    <subcellularLocation>
        <location evidence="6">Membrane</location>
        <topology evidence="6">Multi-pass membrane protein</topology>
    </subcellularLocation>
</comment>
<organism evidence="9">
    <name type="scientific">candidate division WOR-3 bacterium</name>
    <dbReference type="NCBI Taxonomy" id="2052148"/>
    <lineage>
        <taxon>Bacteria</taxon>
        <taxon>Bacteria division WOR-3</taxon>
    </lineage>
</organism>
<keyword evidence="2" id="KW-1003">Cell membrane</keyword>
<accession>A0A7C0X8Q9</accession>
<dbReference type="Proteomes" id="UP000885931">
    <property type="component" value="Unassembled WGS sequence"/>
</dbReference>
<dbReference type="GO" id="GO:0017038">
    <property type="term" value="P:protein import"/>
    <property type="evidence" value="ECO:0007669"/>
    <property type="project" value="TreeGrafter"/>
</dbReference>
<dbReference type="GO" id="GO:0005886">
    <property type="term" value="C:plasma membrane"/>
    <property type="evidence" value="ECO:0007669"/>
    <property type="project" value="UniProtKB-SubCell"/>
</dbReference>
<dbReference type="PANTHER" id="PTHR30625:SF11">
    <property type="entry name" value="MOTA_TOLQ_EXBB PROTON CHANNEL DOMAIN-CONTAINING PROTEIN"/>
    <property type="match status" value="1"/>
</dbReference>
<evidence type="ECO:0000256" key="1">
    <source>
        <dbReference type="ARBA" id="ARBA00004651"/>
    </source>
</evidence>
<dbReference type="InterPro" id="IPR002898">
    <property type="entry name" value="MotA_ExbB_proton_chnl"/>
</dbReference>
<evidence type="ECO:0000256" key="2">
    <source>
        <dbReference type="ARBA" id="ARBA00022475"/>
    </source>
</evidence>
<evidence type="ECO:0000313" key="9">
    <source>
        <dbReference type="EMBL" id="HDM89861.1"/>
    </source>
</evidence>
<evidence type="ECO:0000256" key="5">
    <source>
        <dbReference type="ARBA" id="ARBA00023136"/>
    </source>
</evidence>
<keyword evidence="6" id="KW-0813">Transport</keyword>
<feature type="domain" description="MotA/TolQ/ExbB proton channel" evidence="8">
    <location>
        <begin position="70"/>
        <end position="189"/>
    </location>
</feature>
<dbReference type="EMBL" id="DRBW01000053">
    <property type="protein sequence ID" value="HDM89861.1"/>
    <property type="molecule type" value="Genomic_DNA"/>
</dbReference>
<evidence type="ECO:0000259" key="8">
    <source>
        <dbReference type="Pfam" id="PF01618"/>
    </source>
</evidence>
<dbReference type="Pfam" id="PF01618">
    <property type="entry name" value="MotA_ExbB"/>
    <property type="match status" value="1"/>
</dbReference>
<reference evidence="9" key="1">
    <citation type="journal article" date="2020" name="mSystems">
        <title>Genome- and Community-Level Interaction Insights into Carbon Utilization and Element Cycling Functions of Hydrothermarchaeota in Hydrothermal Sediment.</title>
        <authorList>
            <person name="Zhou Z."/>
            <person name="Liu Y."/>
            <person name="Xu W."/>
            <person name="Pan J."/>
            <person name="Luo Z.H."/>
            <person name="Li M."/>
        </authorList>
    </citation>
    <scope>NUCLEOTIDE SEQUENCE [LARGE SCALE GENOMIC DNA]</scope>
    <source>
        <strain evidence="9">HyVt-237</strain>
    </source>
</reference>
<sequence length="211" mass="22756">MGGLVSYFHRGGSMMWLLLIVAIFAVAIIIERIYSLYIKARTNPIKLVEIVKSKIEEGGIDDALDYLAKHKSPIAKVLYAGLEKVERGRAVVEEAMARKASQEFAFLDRGMVYLSAAVTVAPILGFLGTVTGMIKAFQAIALAGEVEPTLVAKGISEALITTATGLLIAAPVSVFYSAFSSTINGYNRKAEEAANSLVEYLLEKGVLHEVE</sequence>
<feature type="transmembrane region" description="Helical" evidence="7">
    <location>
        <begin position="112"/>
        <end position="138"/>
    </location>
</feature>
<evidence type="ECO:0000256" key="6">
    <source>
        <dbReference type="RuleBase" id="RU004057"/>
    </source>
</evidence>
<proteinExistence type="inferred from homology"/>
<keyword evidence="3 7" id="KW-0812">Transmembrane</keyword>
<dbReference type="InterPro" id="IPR050790">
    <property type="entry name" value="ExbB/TolQ_transport"/>
</dbReference>
<feature type="transmembrane region" description="Helical" evidence="7">
    <location>
        <begin position="158"/>
        <end position="179"/>
    </location>
</feature>
<gene>
    <name evidence="9" type="ORF">ENG67_01465</name>
</gene>
<keyword evidence="4 7" id="KW-1133">Transmembrane helix</keyword>
<name>A0A7C0X8Q9_UNCW3</name>
<evidence type="ECO:0000256" key="4">
    <source>
        <dbReference type="ARBA" id="ARBA00022989"/>
    </source>
</evidence>
<dbReference type="AlphaFoldDB" id="A0A7C0X8Q9"/>
<keyword evidence="6" id="KW-0653">Protein transport</keyword>
<comment type="caution">
    <text evidence="9">The sequence shown here is derived from an EMBL/GenBank/DDBJ whole genome shotgun (WGS) entry which is preliminary data.</text>
</comment>
<dbReference type="PANTHER" id="PTHR30625">
    <property type="entry name" value="PROTEIN TOLQ"/>
    <property type="match status" value="1"/>
</dbReference>
<evidence type="ECO:0000256" key="3">
    <source>
        <dbReference type="ARBA" id="ARBA00022692"/>
    </source>
</evidence>
<evidence type="ECO:0000256" key="7">
    <source>
        <dbReference type="SAM" id="Phobius"/>
    </source>
</evidence>
<feature type="transmembrane region" description="Helical" evidence="7">
    <location>
        <begin position="14"/>
        <end position="34"/>
    </location>
</feature>
<comment type="similarity">
    <text evidence="6">Belongs to the exbB/tolQ family.</text>
</comment>